<dbReference type="Gene3D" id="3.40.630.30">
    <property type="match status" value="1"/>
</dbReference>
<evidence type="ECO:0000313" key="2">
    <source>
        <dbReference type="EMBL" id="MBB5834974.1"/>
    </source>
</evidence>
<dbReference type="Pfam" id="PF00583">
    <property type="entry name" value="Acetyltransf_1"/>
    <property type="match status" value="1"/>
</dbReference>
<dbReference type="PROSITE" id="PS51186">
    <property type="entry name" value="GNAT"/>
    <property type="match status" value="1"/>
</dbReference>
<dbReference type="Proteomes" id="UP000549971">
    <property type="component" value="Unassembled WGS sequence"/>
</dbReference>
<evidence type="ECO:0000313" key="3">
    <source>
        <dbReference type="Proteomes" id="UP000549971"/>
    </source>
</evidence>
<dbReference type="SUPFAM" id="SSF55729">
    <property type="entry name" value="Acyl-CoA N-acyltransferases (Nat)"/>
    <property type="match status" value="1"/>
</dbReference>
<dbReference type="EMBL" id="JACHMY010000001">
    <property type="protein sequence ID" value="MBB5834974.1"/>
    <property type="molecule type" value="Genomic_DNA"/>
</dbReference>
<reference evidence="2 3" key="1">
    <citation type="submission" date="2020-08" db="EMBL/GenBank/DDBJ databases">
        <title>Sequencing the genomes of 1000 actinobacteria strains.</title>
        <authorList>
            <person name="Klenk H.-P."/>
        </authorList>
    </citation>
    <scope>NUCLEOTIDE SEQUENCE [LARGE SCALE GENOMIC DNA]</scope>
    <source>
        <strain evidence="2 3">DSM 28967</strain>
    </source>
</reference>
<accession>A0A7W9MSV2</accession>
<proteinExistence type="predicted"/>
<feature type="domain" description="N-acetyltransferase" evidence="1">
    <location>
        <begin position="131"/>
        <end position="271"/>
    </location>
</feature>
<organism evidence="2 3">
    <name type="scientific">Kribbella italica</name>
    <dbReference type="NCBI Taxonomy" id="1540520"/>
    <lineage>
        <taxon>Bacteria</taxon>
        <taxon>Bacillati</taxon>
        <taxon>Actinomycetota</taxon>
        <taxon>Actinomycetes</taxon>
        <taxon>Propionibacteriales</taxon>
        <taxon>Kribbellaceae</taxon>
        <taxon>Kribbella</taxon>
    </lineage>
</organism>
<dbReference type="RefSeq" id="WP_184794676.1">
    <property type="nucleotide sequence ID" value="NZ_JACHMY010000001.1"/>
</dbReference>
<keyword evidence="3" id="KW-1185">Reference proteome</keyword>
<gene>
    <name evidence="2" type="ORF">HDA39_001708</name>
</gene>
<protein>
    <submittedName>
        <fullName evidence="2">GNAT superfamily N-acetyltransferase</fullName>
    </submittedName>
</protein>
<dbReference type="InterPro" id="IPR000182">
    <property type="entry name" value="GNAT_dom"/>
</dbReference>
<sequence length="271" mass="29005">MDRIAELIESAEAEAVWGYESSASPAVAESLGLAGRRIGGGVVLAVPDDVTNYWSKALGFGFGAPVTVDLVEEIIEFYRTHGVRFATLQFAPSVLPRDWDAIVAKTGLTAGGTWLKLARLAGLVESADTDLRIGEVPVEQADEWATTLMRGFGMPTDKLVPMISAVVDRPGFTPYGAWDGDTMVGAASLAIHDQVATFAGAAVLPSYRGRGAQSALLAARARQASAEGAKWLSAETGKPDDGEQNSSLNNMLRTGFEIRYARQNWIWRAED</sequence>
<dbReference type="InterPro" id="IPR016181">
    <property type="entry name" value="Acyl_CoA_acyltransferase"/>
</dbReference>
<name>A0A7W9MSV2_9ACTN</name>
<evidence type="ECO:0000259" key="1">
    <source>
        <dbReference type="PROSITE" id="PS51186"/>
    </source>
</evidence>
<dbReference type="AlphaFoldDB" id="A0A7W9MSV2"/>
<comment type="caution">
    <text evidence="2">The sequence shown here is derived from an EMBL/GenBank/DDBJ whole genome shotgun (WGS) entry which is preliminary data.</text>
</comment>
<keyword evidence="2" id="KW-0808">Transferase</keyword>
<dbReference type="GO" id="GO:0016747">
    <property type="term" value="F:acyltransferase activity, transferring groups other than amino-acyl groups"/>
    <property type="evidence" value="ECO:0007669"/>
    <property type="project" value="InterPro"/>
</dbReference>